<keyword evidence="1" id="KW-0812">Transmembrane</keyword>
<proteinExistence type="predicted"/>
<dbReference type="SUPFAM" id="SSF55073">
    <property type="entry name" value="Nucleotide cyclase"/>
    <property type="match status" value="1"/>
</dbReference>
<keyword evidence="1" id="KW-1133">Transmembrane helix</keyword>
<comment type="caution">
    <text evidence="2">The sequence shown here is derived from an EMBL/GenBank/DDBJ whole genome shotgun (WGS) entry which is preliminary data.</text>
</comment>
<feature type="transmembrane region" description="Helical" evidence="1">
    <location>
        <begin position="85"/>
        <end position="102"/>
    </location>
</feature>
<accession>A0ABR7UBW9</accession>
<protein>
    <recommendedName>
        <fullName evidence="4">Guanylate cyclase domain-containing protein</fullName>
    </recommendedName>
</protein>
<evidence type="ECO:0000313" key="3">
    <source>
        <dbReference type="Proteomes" id="UP000639516"/>
    </source>
</evidence>
<sequence>MVHREAPKSFLVSFLFTVRRLLGIATFALVLVLLVPKLFLLFDNPKNASFSATLLEARDLVLKKSAPLLHHYIPTNIAGADRSDWILIGLALIVTFIAGSIAQRSQQSLNRRLLRKSAQAWRRKEGVKPGSKLDNELESTLRAAEAGNTVNRQELLRVFAETKKKLDSFGREVAFLAIDVVGSAAMKAGEDPASVQYDFAEYRKLVERIFRARGVLKSAWTPDGVMACFAHVEDACQAGKDVIKSLKAFNSEVKISKADFSVRCGVNAGLVYFDDSTPLETISDRVIDIAGHMQKHAEPNTVLIARKVIEPLRQLQEFTHTNQIIDGYEASVWRDQPAT</sequence>
<keyword evidence="1" id="KW-0472">Membrane</keyword>
<dbReference type="RefSeq" id="WP_188106591.1">
    <property type="nucleotide sequence ID" value="NZ_JAANIH010000060.1"/>
</dbReference>
<evidence type="ECO:0008006" key="4">
    <source>
        <dbReference type="Google" id="ProtNLM"/>
    </source>
</evidence>
<dbReference type="Proteomes" id="UP000639516">
    <property type="component" value="Unassembled WGS sequence"/>
</dbReference>
<evidence type="ECO:0000256" key="1">
    <source>
        <dbReference type="SAM" id="Phobius"/>
    </source>
</evidence>
<dbReference type="EMBL" id="JAATTO010000033">
    <property type="protein sequence ID" value="MBC9981066.1"/>
    <property type="molecule type" value="Genomic_DNA"/>
</dbReference>
<dbReference type="InterPro" id="IPR029787">
    <property type="entry name" value="Nucleotide_cyclase"/>
</dbReference>
<reference evidence="2 3" key="1">
    <citation type="journal article" date="2020" name="Arch. Microbiol.">
        <title>Bradyrhizobium campsiandrae sp. nov., a nitrogen-fixing bacterial strain isolated from a native leguminous tree from the Amazon adapted to flooded conditions.</title>
        <authorList>
            <person name="Cabral Michel D."/>
            <person name="Martins da Costa E."/>
            <person name="Azarias Guimaraes A."/>
            <person name="Soares de Carvalho T."/>
            <person name="Santos de Castro Caputo P."/>
            <person name="Willems A."/>
            <person name="de Souza Moreira F.M."/>
        </authorList>
    </citation>
    <scope>NUCLEOTIDE SEQUENCE [LARGE SCALE GENOMIC DNA]</scope>
    <source>
        <strain evidence="3">INPA 384B</strain>
    </source>
</reference>
<name>A0ABR7UBW9_9BRAD</name>
<organism evidence="2 3">
    <name type="scientific">Bradyrhizobium campsiandrae</name>
    <dbReference type="NCBI Taxonomy" id="1729892"/>
    <lineage>
        <taxon>Bacteria</taxon>
        <taxon>Pseudomonadati</taxon>
        <taxon>Pseudomonadota</taxon>
        <taxon>Alphaproteobacteria</taxon>
        <taxon>Hyphomicrobiales</taxon>
        <taxon>Nitrobacteraceae</taxon>
        <taxon>Bradyrhizobium</taxon>
    </lineage>
</organism>
<feature type="transmembrane region" description="Helical" evidence="1">
    <location>
        <begin position="21"/>
        <end position="42"/>
    </location>
</feature>
<evidence type="ECO:0000313" key="2">
    <source>
        <dbReference type="EMBL" id="MBC9981066.1"/>
    </source>
</evidence>
<gene>
    <name evidence="2" type="ORF">HA482_22950</name>
</gene>
<keyword evidence="3" id="KW-1185">Reference proteome</keyword>
<dbReference type="Gene3D" id="3.30.70.1230">
    <property type="entry name" value="Nucleotide cyclase"/>
    <property type="match status" value="1"/>
</dbReference>